<feature type="domain" description="S-adenosyl-L-homocysteine hydrolase NAD binding" evidence="5">
    <location>
        <begin position="176"/>
        <end position="336"/>
    </location>
</feature>
<dbReference type="InterPro" id="IPR036291">
    <property type="entry name" value="NAD(P)-bd_dom_sf"/>
</dbReference>
<dbReference type="Gene3D" id="3.40.50.1480">
    <property type="entry name" value="Adenosylhomocysteinase-like"/>
    <property type="match status" value="1"/>
</dbReference>
<dbReference type="NCBIfam" id="NF004005">
    <property type="entry name" value="PRK05476.2-3"/>
    <property type="match status" value="1"/>
</dbReference>
<dbReference type="InterPro" id="IPR000043">
    <property type="entry name" value="Adenosylhomocysteinase-like"/>
</dbReference>
<dbReference type="SMART" id="SM00997">
    <property type="entry name" value="AdoHcyase_NAD"/>
    <property type="match status" value="1"/>
</dbReference>
<dbReference type="InterPro" id="IPR042172">
    <property type="entry name" value="Adenosylhomocyst_ase-like_sf"/>
</dbReference>
<dbReference type="Pfam" id="PF05221">
    <property type="entry name" value="AdoHcyase"/>
    <property type="match status" value="1"/>
</dbReference>
<organism evidence="6 7">
    <name type="scientific">Halovenus rubra</name>
    <dbReference type="NCBI Taxonomy" id="869890"/>
    <lineage>
        <taxon>Archaea</taxon>
        <taxon>Methanobacteriati</taxon>
        <taxon>Methanobacteriota</taxon>
        <taxon>Stenosarchaea group</taxon>
        <taxon>Halobacteria</taxon>
        <taxon>Halobacteriales</taxon>
        <taxon>Haloarculaceae</taxon>
        <taxon>Halovenus</taxon>
    </lineage>
</organism>
<evidence type="ECO:0000256" key="3">
    <source>
        <dbReference type="ARBA" id="ARBA00022563"/>
    </source>
</evidence>
<keyword evidence="3" id="KW-0554">One-carbon metabolism</keyword>
<comment type="cofactor">
    <cofactor evidence="1">
        <name>NAD(+)</name>
        <dbReference type="ChEBI" id="CHEBI:57540"/>
    </cofactor>
</comment>
<dbReference type="SUPFAM" id="SSF52283">
    <property type="entry name" value="Formate/glycerate dehydrogenase catalytic domain-like"/>
    <property type="match status" value="1"/>
</dbReference>
<evidence type="ECO:0000256" key="1">
    <source>
        <dbReference type="ARBA" id="ARBA00001911"/>
    </source>
</evidence>
<comment type="caution">
    <text evidence="6">The sequence shown here is derived from an EMBL/GenBank/DDBJ whole genome shotgun (WGS) entry which is preliminary data.</text>
</comment>
<gene>
    <name evidence="6" type="ORF">ACFQJ7_16675</name>
</gene>
<dbReference type="PROSITE" id="PS00739">
    <property type="entry name" value="ADOHCYASE_2"/>
    <property type="match status" value="1"/>
</dbReference>
<dbReference type="PANTHER" id="PTHR23420">
    <property type="entry name" value="ADENOSYLHOMOCYSTEINASE"/>
    <property type="match status" value="1"/>
</dbReference>
<evidence type="ECO:0000313" key="6">
    <source>
        <dbReference type="EMBL" id="MFC7127630.1"/>
    </source>
</evidence>
<dbReference type="GO" id="GO:0006730">
    <property type="term" value="P:one-carbon metabolic process"/>
    <property type="evidence" value="ECO:0007669"/>
    <property type="project" value="UniProtKB-KW"/>
</dbReference>
<sequence>MSNATDWGPLGAVRKQSPLLRAAADRYRETTPFENLTVGVSAPMTPHTGLFLDVLATGGAKVLATGEAGSTHAAVVEWLQERPRITPLAATEHSRHERRDARREVLAAEPDLIADDGANLLSLVHDEFPDVAEGLRGACEQTTGGITRLQAMDNQDVLACPVYDVNGTPMKQHFDNVHGTAESSLSAITSLTDTLLAGSVAVVAGYGHCGRGIARKLRALGARTVVTEVDPRKALEALADGHDVRPMAEAVTEAEFVITATGRYQVLRDEHVDALADGTVIASIGSAVEVDREALASHATDSDQPRPGTTRYRFPDGREVTLLTDGKVVNLTAPNSTGNPGEVMDTTFAMMIRGLVALADGVSLEPGLHPVPDDLDRAVAHEKLAAMAVEIDDIPDKQRAFHSEWAFHDSSAVE</sequence>
<name>A0ABD5XEL3_9EURY</name>
<evidence type="ECO:0000313" key="7">
    <source>
        <dbReference type="Proteomes" id="UP001596414"/>
    </source>
</evidence>
<dbReference type="InterPro" id="IPR020082">
    <property type="entry name" value="S-Ado-L-homoCys_hydrolase_CS"/>
</dbReference>
<comment type="similarity">
    <text evidence="2">Belongs to the adenosylhomocysteinase family.</text>
</comment>
<dbReference type="RefSeq" id="WP_267635693.1">
    <property type="nucleotide sequence ID" value="NZ_JAODIY010000001.1"/>
</dbReference>
<dbReference type="Gene3D" id="3.40.50.720">
    <property type="entry name" value="NAD(P)-binding Rossmann-like Domain"/>
    <property type="match status" value="1"/>
</dbReference>
<dbReference type="SUPFAM" id="SSF51735">
    <property type="entry name" value="NAD(P)-binding Rossmann-fold domains"/>
    <property type="match status" value="1"/>
</dbReference>
<dbReference type="InterPro" id="IPR015878">
    <property type="entry name" value="Ado_hCys_hydrolase_NAD-bd"/>
</dbReference>
<reference evidence="6 7" key="1">
    <citation type="journal article" date="2014" name="Int. J. Syst. Evol. Microbiol.">
        <title>Complete genome sequence of Corynebacterium casei LMG S-19264T (=DSM 44701T), isolated from a smear-ripened cheese.</title>
        <authorList>
            <consortium name="US DOE Joint Genome Institute (JGI-PGF)"/>
            <person name="Walter F."/>
            <person name="Albersmeier A."/>
            <person name="Kalinowski J."/>
            <person name="Ruckert C."/>
        </authorList>
    </citation>
    <scope>NUCLEOTIDE SEQUENCE [LARGE SCALE GENOMIC DNA]</scope>
    <source>
        <strain evidence="6 7">CGMCC 4.7215</strain>
    </source>
</reference>
<dbReference type="EMBL" id="JBHSZQ010000051">
    <property type="protein sequence ID" value="MFC7127630.1"/>
    <property type="molecule type" value="Genomic_DNA"/>
</dbReference>
<dbReference type="Pfam" id="PF00670">
    <property type="entry name" value="AdoHcyase_NAD"/>
    <property type="match status" value="1"/>
</dbReference>
<dbReference type="PANTHER" id="PTHR23420:SF0">
    <property type="entry name" value="ADENOSYLHOMOCYSTEINASE"/>
    <property type="match status" value="1"/>
</dbReference>
<protein>
    <submittedName>
        <fullName evidence="6">Adenosylhomocysteinase</fullName>
    </submittedName>
</protein>
<dbReference type="Proteomes" id="UP001596414">
    <property type="component" value="Unassembled WGS sequence"/>
</dbReference>
<evidence type="ECO:0000259" key="5">
    <source>
        <dbReference type="SMART" id="SM00997"/>
    </source>
</evidence>
<dbReference type="AlphaFoldDB" id="A0ABD5XEL3"/>
<keyword evidence="4" id="KW-0520">NAD</keyword>
<evidence type="ECO:0000256" key="4">
    <source>
        <dbReference type="ARBA" id="ARBA00023027"/>
    </source>
</evidence>
<evidence type="ECO:0000256" key="2">
    <source>
        <dbReference type="ARBA" id="ARBA00007122"/>
    </source>
</evidence>
<dbReference type="SMART" id="SM00996">
    <property type="entry name" value="AdoHcyase"/>
    <property type="match status" value="1"/>
</dbReference>
<proteinExistence type="inferred from homology"/>
<accession>A0ABD5XEL3</accession>